<evidence type="ECO:0000256" key="3">
    <source>
        <dbReference type="ARBA" id="ARBA00022763"/>
    </source>
</evidence>
<dbReference type="KEGG" id="soe:110783815"/>
<dbReference type="InterPro" id="IPR011989">
    <property type="entry name" value="ARM-like"/>
</dbReference>
<dbReference type="Pfam" id="PF20168">
    <property type="entry name" value="PDS5"/>
    <property type="match status" value="1"/>
</dbReference>
<dbReference type="GO" id="GO:0005634">
    <property type="term" value="C:nucleus"/>
    <property type="evidence" value="ECO:0000318"/>
    <property type="project" value="GO_Central"/>
</dbReference>
<evidence type="ECO:0000256" key="5">
    <source>
        <dbReference type="ARBA" id="ARBA00023204"/>
    </source>
</evidence>
<dbReference type="InterPro" id="IPR039776">
    <property type="entry name" value="Pds5"/>
</dbReference>
<dbReference type="GO" id="GO:0007064">
    <property type="term" value="P:mitotic sister chromatid cohesion"/>
    <property type="evidence" value="ECO:0000318"/>
    <property type="project" value="GO_Central"/>
</dbReference>
<protein>
    <submittedName>
        <fullName evidence="10">Sister chromatid cohesion protein PDS5 homolog B</fullName>
    </submittedName>
</protein>
<dbReference type="OrthoDB" id="200660at2759"/>
<keyword evidence="6" id="KW-0539">Nucleus</keyword>
<keyword evidence="5" id="KW-0234">DNA repair</keyword>
<evidence type="ECO:0000313" key="9">
    <source>
        <dbReference type="Proteomes" id="UP000813463"/>
    </source>
</evidence>
<accession>A0A9R0I7F8</accession>
<keyword evidence="2" id="KW-0132">Cell division</keyword>
<comment type="subcellular location">
    <subcellularLocation>
        <location evidence="1">Nucleus</location>
    </subcellularLocation>
</comment>
<dbReference type="Gene3D" id="1.25.10.10">
    <property type="entry name" value="Leucine-rich Repeat Variant"/>
    <property type="match status" value="1"/>
</dbReference>
<dbReference type="GO" id="GO:0000785">
    <property type="term" value="C:chromatin"/>
    <property type="evidence" value="ECO:0000318"/>
    <property type="project" value="GO_Central"/>
</dbReference>
<reference evidence="10" key="2">
    <citation type="submission" date="2025-08" db="UniProtKB">
        <authorList>
            <consortium name="RefSeq"/>
        </authorList>
    </citation>
    <scope>IDENTIFICATION</scope>
    <source>
        <tissue evidence="10">Leaf</tissue>
    </source>
</reference>
<evidence type="ECO:0000256" key="1">
    <source>
        <dbReference type="ARBA" id="ARBA00004123"/>
    </source>
</evidence>
<dbReference type="CDD" id="cd19953">
    <property type="entry name" value="PDS5"/>
    <property type="match status" value="1"/>
</dbReference>
<feature type="region of interest" description="Disordered" evidence="8">
    <location>
        <begin position="1400"/>
        <end position="1423"/>
    </location>
</feature>
<keyword evidence="4" id="KW-0498">Mitosis</keyword>
<reference evidence="9" key="1">
    <citation type="journal article" date="2021" name="Nat. Commun.">
        <title>Genomic analyses provide insights into spinach domestication and the genetic basis of agronomic traits.</title>
        <authorList>
            <person name="Cai X."/>
            <person name="Sun X."/>
            <person name="Xu C."/>
            <person name="Sun H."/>
            <person name="Wang X."/>
            <person name="Ge C."/>
            <person name="Zhang Z."/>
            <person name="Wang Q."/>
            <person name="Fei Z."/>
            <person name="Jiao C."/>
            <person name="Wang Q."/>
        </authorList>
    </citation>
    <scope>NUCLEOTIDE SEQUENCE [LARGE SCALE GENOMIC DNA]</scope>
    <source>
        <strain evidence="9">cv. Varoflay</strain>
    </source>
</reference>
<dbReference type="GO" id="GO:0140670">
    <property type="term" value="F:cohesin unloader activity"/>
    <property type="evidence" value="ECO:0000318"/>
    <property type="project" value="GO_Central"/>
</dbReference>
<dbReference type="PANTHER" id="PTHR12663">
    <property type="entry name" value="ANDROGEN INDUCED INHIBITOR OF PROLIFERATION AS3 / PDS5-RELATED"/>
    <property type="match status" value="1"/>
</dbReference>
<sequence>MSSTTKAGEHCTQNENTLSLSSQFFPFLIQKKKITQYNKLTLLKTLFNLNLFSQIHHTLLTMANNPEKIVADIGHKLAQQSRLTKDFLVKSLRQAASALLDLDQLPSLKPSIRPLSQSLVKHGLVHHKDKDVRLLVAVSFCEIIRVLAPDPSFEDKVFKDIFELFVNIFTELPDTTSPYFSRRVKILETVATLECCRRMLDLDCGDLILKMFSTFFSVVREEHQQSLINSMLSIMSLILNEEEAPLPLLELILRNLKNKEEGPAHASYRLAVALLQNCAETIKPAVCGLIMSCISDRESVISDLKECYHEMIFEIFQCIPHMLLAVIPNLAQELVTDQVDVRIKSVNLIGKLLALVQDHGIQEHHYLFVELLKRFSDKSADVRISVIRAVKTCYMANPSAIETHKILSSLEGRLLDFDASVRTEAIAAVCDLAKFSLKNFPEALIARATDRLRDKMTSVRKEALKKLLEVYREYCTKCNEGQMALNASYEQIPCKILVLSFDKSLKEFWPQNLELLLAMDFFPASLPGDDRMKHWIYLYSTFTPAHVTALNMILCQKRRFQTDMQSYLSLRSKSQEIDVEEVDVRIKSAFMRISAACPNVKAEESYLDDNILFQLSQLLEEQELSSAEALRDKFLKDIGDKHPLFRFLKLLSLRCSNNIFCSEHVRYILDYVSGNRCRDTHQKESSFSLLSDIVRNFPKLLRGSEEQFKLLILEEDSLLCGKLLQLLAKVGPFITMELSEIYPLLERLCLEGTRAQSKAAVSVIAALLGPSEHPWVELCQKLLKSLHSGLNLPTVLQSLGCISQHAVVEFQKQENEILSYIRERIFKNKACSGVVVVDEKTGSNVSFHCKLKIYGLKTLVKSVLPKKGSNGRVQISDLLNILSKVLLAGDFPDAATACENDKAHIRLAAAKSIMRLSRRWEMHISPHIFQSTILMAKDTSSFAREAFLDKTHKLLKGRAASSKFACAFPLAAADSVIDQQKSLNYLIEFIKEKNKAALTCSAPGKEESMTDSPAYIVVFLLHILAHDAGFLHVNSDNEEHTAQFCRPLLLLLHVLVNSQFVDVNKNFLYLRSIFRAIRRAEDVIDPEKTPKLHMLAEIGMSVLNATKPDKVDLSGAPGLVLLPSSLYKTCETRRTNEDNCFAAPVNEDFLKKLVQVFECDFEQLFSSTVKRNRKYLKDNLQGQNVFALPMSKQVEVSKNTMIDKKVSREEMASTCVLEACPKGRQQNGIVNSSVAHLQVGSSVIEEVHADGSGDIAHLRAKEHQLDSESANLELFGIESDISSQEVDVSLAVSPQRERKRKKICDFTENLDYYETNIKQSCSSDGSTVSFFRQRGPKKQCSNVNRNRLATVSGEGGAKTQGSGTSQRTVLLDRTNSLPVKGLQKHSQQKKSCLGLKVSLDTSDSGVSHENKDSIAYRTRRRKV</sequence>
<evidence type="ECO:0000256" key="6">
    <source>
        <dbReference type="ARBA" id="ARBA00023242"/>
    </source>
</evidence>
<evidence type="ECO:0000256" key="2">
    <source>
        <dbReference type="ARBA" id="ARBA00022618"/>
    </source>
</evidence>
<evidence type="ECO:0000256" key="8">
    <source>
        <dbReference type="SAM" id="MobiDB-lite"/>
    </source>
</evidence>
<dbReference type="Proteomes" id="UP000813463">
    <property type="component" value="Chromosome 2"/>
</dbReference>
<dbReference type="GO" id="GO:0051301">
    <property type="term" value="P:cell division"/>
    <property type="evidence" value="ECO:0007669"/>
    <property type="project" value="UniProtKB-KW"/>
</dbReference>
<keyword evidence="7" id="KW-0131">Cell cycle</keyword>
<dbReference type="InterPro" id="IPR016024">
    <property type="entry name" value="ARM-type_fold"/>
</dbReference>
<name>A0A9R0I7F8_SPIOL</name>
<dbReference type="SUPFAM" id="SSF48371">
    <property type="entry name" value="ARM repeat"/>
    <property type="match status" value="1"/>
</dbReference>
<gene>
    <name evidence="10" type="primary">LOC110783815</name>
</gene>
<evidence type="ECO:0000256" key="4">
    <source>
        <dbReference type="ARBA" id="ARBA00022776"/>
    </source>
</evidence>
<dbReference type="RefSeq" id="XP_021843917.1">
    <property type="nucleotide sequence ID" value="XM_021988225.2"/>
</dbReference>
<dbReference type="GO" id="GO:0006281">
    <property type="term" value="P:DNA repair"/>
    <property type="evidence" value="ECO:0007669"/>
    <property type="project" value="UniProtKB-KW"/>
</dbReference>
<evidence type="ECO:0000256" key="7">
    <source>
        <dbReference type="ARBA" id="ARBA00023306"/>
    </source>
</evidence>
<dbReference type="GeneID" id="110783815"/>
<dbReference type="PANTHER" id="PTHR12663:SF50">
    <property type="entry name" value="SISTER CHROMATID COHESION PROTEIN PDS5 HOMOLOG B"/>
    <property type="match status" value="1"/>
</dbReference>
<dbReference type="GO" id="GO:0035825">
    <property type="term" value="P:homologous recombination"/>
    <property type="evidence" value="ECO:0007669"/>
    <property type="project" value="UniProtKB-ARBA"/>
</dbReference>
<proteinExistence type="predicted"/>
<keyword evidence="3" id="KW-0227">DNA damage</keyword>
<keyword evidence="9" id="KW-1185">Reference proteome</keyword>
<organism evidence="9 10">
    <name type="scientific">Spinacia oleracea</name>
    <name type="common">Spinach</name>
    <dbReference type="NCBI Taxonomy" id="3562"/>
    <lineage>
        <taxon>Eukaryota</taxon>
        <taxon>Viridiplantae</taxon>
        <taxon>Streptophyta</taxon>
        <taxon>Embryophyta</taxon>
        <taxon>Tracheophyta</taxon>
        <taxon>Spermatophyta</taxon>
        <taxon>Magnoliopsida</taxon>
        <taxon>eudicotyledons</taxon>
        <taxon>Gunneridae</taxon>
        <taxon>Pentapetalae</taxon>
        <taxon>Caryophyllales</taxon>
        <taxon>Chenopodiaceae</taxon>
        <taxon>Chenopodioideae</taxon>
        <taxon>Anserineae</taxon>
        <taxon>Spinacia</taxon>
    </lineage>
</organism>
<evidence type="ECO:0000313" key="10">
    <source>
        <dbReference type="RefSeq" id="XP_021843917.1"/>
    </source>
</evidence>